<protein>
    <submittedName>
        <fullName evidence="2">Uncharacterized protein</fullName>
    </submittedName>
</protein>
<dbReference type="RefSeq" id="XP_007323963.1">
    <property type="nucleotide sequence ID" value="XM_007323901.1"/>
</dbReference>
<feature type="region of interest" description="Disordered" evidence="1">
    <location>
        <begin position="1"/>
        <end position="55"/>
    </location>
</feature>
<accession>F8PC42</accession>
<sequence length="500" mass="55448">MLILPPSKRISVHPSSTHSKTPPPSQPKCCLIRRESTQHVPNSEEESLSSDYGMEVDETGSQPTIEDIGSQSVEDMRSQPYLNFDADSNIEVSVGSPEVNSALTTGSQAICEPINKDQPLQPVQKKKNRARALIIESSNEEMEQPKKRKKDNSREAVKALRKQLTASNSPVVGNCMAKSGVSDGKQKPRDSISSTTATIRDLEAPKLKGLVNNWASKPQLQEDNTIYHDSSFEDKDESEECAAITGKQRTDNLKMIKIEENTLITKLTKAKNSDLPQGCLQGNWWRSVFVPTYKKLLGTTENPWMASDHKSLEAIQATWNTIYPDINTYIEPDFSTYKARQEFSKSMVSDLAFLYANLGNKISTFAPHLNSINGTINVEALCEPGTHEQSSDTDKFPPLGTLAMLAAAAKLIKSYLKPIPKLNKATGKETSSHGNFSETNWGTVTRNYHTSMKKLQLGTLEDIVEQAQHVQTHTPLILFVAANQYTNPLVILSEILKVFL</sequence>
<dbReference type="GeneID" id="18812964"/>
<dbReference type="HOGENOM" id="CLU_557970_0_0_1"/>
<evidence type="ECO:0000313" key="2">
    <source>
        <dbReference type="EMBL" id="EGO19242.1"/>
    </source>
</evidence>
<dbReference type="OrthoDB" id="2690833at2759"/>
<name>F8PC42_SERL9</name>
<feature type="region of interest" description="Disordered" evidence="1">
    <location>
        <begin position="134"/>
        <end position="198"/>
    </location>
</feature>
<dbReference type="Proteomes" id="UP000008064">
    <property type="component" value="Unassembled WGS sequence"/>
</dbReference>
<gene>
    <name evidence="2" type="ORF">SERLADRAFT_411752</name>
</gene>
<reference evidence="2" key="1">
    <citation type="submission" date="2011-04" db="EMBL/GenBank/DDBJ databases">
        <title>Evolution of plant cell wall degrading machinery underlies the functional diversity of forest fungi.</title>
        <authorList>
            <consortium name="US DOE Joint Genome Institute (JGI-PGF)"/>
            <person name="Eastwood D.C."/>
            <person name="Floudas D."/>
            <person name="Binder M."/>
            <person name="Majcherczyk A."/>
            <person name="Schneider P."/>
            <person name="Aerts A."/>
            <person name="Asiegbu F.O."/>
            <person name="Baker S.E."/>
            <person name="Barry K."/>
            <person name="Bendiksby M."/>
            <person name="Blumentritt M."/>
            <person name="Coutinho P.M."/>
            <person name="Cullen D."/>
            <person name="Cullen D."/>
            <person name="Gathman A."/>
            <person name="Goodell B."/>
            <person name="Henrissat B."/>
            <person name="Ihrmark K."/>
            <person name="Kauserud H."/>
            <person name="Kohler A."/>
            <person name="LaButti K."/>
            <person name="Lapidus A."/>
            <person name="Lavin J.L."/>
            <person name="Lee Y.-H."/>
            <person name="Lindquist E."/>
            <person name="Lilly W."/>
            <person name="Lucas S."/>
            <person name="Morin E."/>
            <person name="Murat C."/>
            <person name="Oguiza J.A."/>
            <person name="Park J."/>
            <person name="Pisabarro A.G."/>
            <person name="Riley R."/>
            <person name="Rosling A."/>
            <person name="Salamov A."/>
            <person name="Schmidt O."/>
            <person name="Schmutz J."/>
            <person name="Skrede I."/>
            <person name="Stenlid J."/>
            <person name="Wiebenga A."/>
            <person name="Xie X."/>
            <person name="Kues U."/>
            <person name="Hibbett D.S."/>
            <person name="Hoffmeister D."/>
            <person name="Hogberg N."/>
            <person name="Martin F."/>
            <person name="Grigoriev I.V."/>
            <person name="Watkinson S.C."/>
        </authorList>
    </citation>
    <scope>NUCLEOTIDE SEQUENCE</scope>
    <source>
        <strain evidence="2">S7.9</strain>
    </source>
</reference>
<feature type="compositionally biased region" description="Acidic residues" evidence="1">
    <location>
        <begin position="43"/>
        <end position="55"/>
    </location>
</feature>
<proteinExistence type="predicted"/>
<dbReference type="AlphaFoldDB" id="F8PC42"/>
<organism>
    <name type="scientific">Serpula lacrymans var. lacrymans (strain S7.9)</name>
    <name type="common">Dry rot fungus</name>
    <dbReference type="NCBI Taxonomy" id="578457"/>
    <lineage>
        <taxon>Eukaryota</taxon>
        <taxon>Fungi</taxon>
        <taxon>Dikarya</taxon>
        <taxon>Basidiomycota</taxon>
        <taxon>Agaricomycotina</taxon>
        <taxon>Agaricomycetes</taxon>
        <taxon>Agaricomycetidae</taxon>
        <taxon>Boletales</taxon>
        <taxon>Coniophorineae</taxon>
        <taxon>Serpulaceae</taxon>
        <taxon>Serpula</taxon>
    </lineage>
</organism>
<dbReference type="EMBL" id="GL945444">
    <property type="protein sequence ID" value="EGO19242.1"/>
    <property type="molecule type" value="Genomic_DNA"/>
</dbReference>
<evidence type="ECO:0000256" key="1">
    <source>
        <dbReference type="SAM" id="MobiDB-lite"/>
    </source>
</evidence>
<dbReference type="KEGG" id="sla:SERLADRAFT_411752"/>